<feature type="transmembrane region" description="Helical" evidence="11">
    <location>
        <begin position="61"/>
        <end position="85"/>
    </location>
</feature>
<comment type="similarity">
    <text evidence="2 9">Belongs to the MIP/aquaporin (TC 1.A.8) family.</text>
</comment>
<keyword evidence="13" id="KW-1185">Reference proteome</keyword>
<feature type="transmembrane region" description="Helical" evidence="11">
    <location>
        <begin position="194"/>
        <end position="214"/>
    </location>
</feature>
<evidence type="ECO:0000256" key="2">
    <source>
        <dbReference type="ARBA" id="ARBA00006175"/>
    </source>
</evidence>
<evidence type="ECO:0000313" key="12">
    <source>
        <dbReference type="EMBL" id="RKU47460.1"/>
    </source>
</evidence>
<feature type="transmembrane region" description="Helical" evidence="11">
    <location>
        <begin position="106"/>
        <end position="126"/>
    </location>
</feature>
<feature type="region of interest" description="Disordered" evidence="10">
    <location>
        <begin position="1"/>
        <end position="55"/>
    </location>
</feature>
<feature type="transmembrane region" description="Helical" evidence="11">
    <location>
        <begin position="266"/>
        <end position="286"/>
    </location>
</feature>
<dbReference type="PRINTS" id="PR00783">
    <property type="entry name" value="MINTRINSICP"/>
</dbReference>
<feature type="transmembrane region" description="Helical" evidence="11">
    <location>
        <begin position="154"/>
        <end position="174"/>
    </location>
</feature>
<dbReference type="GO" id="GO:0005886">
    <property type="term" value="C:plasma membrane"/>
    <property type="evidence" value="ECO:0007669"/>
    <property type="project" value="TreeGrafter"/>
</dbReference>
<evidence type="ECO:0000256" key="6">
    <source>
        <dbReference type="ARBA" id="ARBA00022989"/>
    </source>
</evidence>
<dbReference type="InterPro" id="IPR000425">
    <property type="entry name" value="MIP"/>
</dbReference>
<evidence type="ECO:0000256" key="7">
    <source>
        <dbReference type="ARBA" id="ARBA00023136"/>
    </source>
</evidence>
<dbReference type="OrthoDB" id="3222at2759"/>
<accession>A0A420YHX3</accession>
<reference evidence="12 13" key="1">
    <citation type="submission" date="2018-08" db="EMBL/GenBank/DDBJ databases">
        <title>Draft genome of the lignicolous fungus Coniochaeta pulveracea.</title>
        <authorList>
            <person name="Borstlap C.J."/>
            <person name="De Witt R.N."/>
            <person name="Botha A."/>
            <person name="Volschenk H."/>
        </authorList>
    </citation>
    <scope>NUCLEOTIDE SEQUENCE [LARGE SCALE GENOMIC DNA]</scope>
    <source>
        <strain evidence="12 13">CAB683</strain>
    </source>
</reference>
<evidence type="ECO:0000256" key="9">
    <source>
        <dbReference type="RuleBase" id="RU000477"/>
    </source>
</evidence>
<evidence type="ECO:0000256" key="3">
    <source>
        <dbReference type="ARBA" id="ARBA00022448"/>
    </source>
</evidence>
<dbReference type="InterPro" id="IPR034294">
    <property type="entry name" value="Aquaporin_transptr"/>
</dbReference>
<comment type="subcellular location">
    <subcellularLocation>
        <location evidence="1">Membrane</location>
        <topology evidence="1">Multi-pass membrane protein</topology>
    </subcellularLocation>
</comment>
<feature type="transmembrane region" description="Helical" evidence="11">
    <location>
        <begin position="221"/>
        <end position="241"/>
    </location>
</feature>
<evidence type="ECO:0000313" key="13">
    <source>
        <dbReference type="Proteomes" id="UP000275385"/>
    </source>
</evidence>
<evidence type="ECO:0000256" key="8">
    <source>
        <dbReference type="ARBA" id="ARBA00034651"/>
    </source>
</evidence>
<feature type="compositionally biased region" description="Polar residues" evidence="10">
    <location>
        <begin position="1"/>
        <end position="11"/>
    </location>
</feature>
<dbReference type="Pfam" id="PF00230">
    <property type="entry name" value="MIP"/>
    <property type="match status" value="1"/>
</dbReference>
<dbReference type="PANTHER" id="PTHR19139">
    <property type="entry name" value="AQUAPORIN TRANSPORTER"/>
    <property type="match status" value="1"/>
</dbReference>
<gene>
    <name evidence="12" type="ORF">DL546_009203</name>
</gene>
<dbReference type="Gene3D" id="1.20.1080.10">
    <property type="entry name" value="Glycerol uptake facilitator protein"/>
    <property type="match status" value="1"/>
</dbReference>
<evidence type="ECO:0008006" key="14">
    <source>
        <dbReference type="Google" id="ProtNLM"/>
    </source>
</evidence>
<keyword evidence="5" id="KW-0677">Repeat</keyword>
<dbReference type="PANTHER" id="PTHR19139:SF283">
    <property type="entry name" value="AQUAPORIN"/>
    <property type="match status" value="1"/>
</dbReference>
<dbReference type="Proteomes" id="UP000275385">
    <property type="component" value="Unassembled WGS sequence"/>
</dbReference>
<evidence type="ECO:0000256" key="4">
    <source>
        <dbReference type="ARBA" id="ARBA00022692"/>
    </source>
</evidence>
<evidence type="ECO:0000256" key="11">
    <source>
        <dbReference type="SAM" id="Phobius"/>
    </source>
</evidence>
<dbReference type="AlphaFoldDB" id="A0A420YHX3"/>
<name>A0A420YHX3_9PEZI</name>
<keyword evidence="4 9" id="KW-0812">Transmembrane</keyword>
<comment type="catalytic activity">
    <reaction evidence="8">
        <text>H2O(in) = H2O(out)</text>
        <dbReference type="Rhea" id="RHEA:29667"/>
        <dbReference type="ChEBI" id="CHEBI:15377"/>
    </reaction>
</comment>
<evidence type="ECO:0000256" key="5">
    <source>
        <dbReference type="ARBA" id="ARBA00022737"/>
    </source>
</evidence>
<protein>
    <recommendedName>
        <fullName evidence="14">Aquaporin</fullName>
    </recommendedName>
</protein>
<dbReference type="FunFam" id="1.20.1080.10:FF:000014">
    <property type="entry name" value="Aquaporin 1"/>
    <property type="match status" value="1"/>
</dbReference>
<sequence>MASYTDNNHNGNAAYPDGPNGHNHDGTSRAEKMDHRRKSSKSLNQPFRMSPHRRSQPFSPFATHMIAGLAEFVGTFMFLFAAYAGNIMAVSQAAAVASGGTNSAETVLVISLAYGISLLVTVWTFYRISGGLFNPAVSLALALCGGIHWHRALVLFPTQLLASMAAGGLVKGLFPTPVTMAQTTLAPGVTIARGLFIEMFLTALFIFTILMLAVEKSKDTFIAPLGIGLALFAAEIPGVFYTGGSLNPARSFGVAVAARSFPGYHWIYWVGPLLGALLASAFYHLVKFLRYEDVNPGQDSSRDNSEA</sequence>
<keyword evidence="3 9" id="KW-0813">Transport</keyword>
<dbReference type="InterPro" id="IPR023271">
    <property type="entry name" value="Aquaporin-like"/>
</dbReference>
<dbReference type="GO" id="GO:0015250">
    <property type="term" value="F:water channel activity"/>
    <property type="evidence" value="ECO:0007669"/>
    <property type="project" value="TreeGrafter"/>
</dbReference>
<keyword evidence="7 11" id="KW-0472">Membrane</keyword>
<proteinExistence type="inferred from homology"/>
<dbReference type="EMBL" id="QVQW01000009">
    <property type="protein sequence ID" value="RKU47460.1"/>
    <property type="molecule type" value="Genomic_DNA"/>
</dbReference>
<evidence type="ECO:0000256" key="1">
    <source>
        <dbReference type="ARBA" id="ARBA00004141"/>
    </source>
</evidence>
<evidence type="ECO:0000256" key="10">
    <source>
        <dbReference type="SAM" id="MobiDB-lite"/>
    </source>
</evidence>
<feature type="compositionally biased region" description="Basic and acidic residues" evidence="10">
    <location>
        <begin position="22"/>
        <end position="34"/>
    </location>
</feature>
<dbReference type="SUPFAM" id="SSF81338">
    <property type="entry name" value="Aquaporin-like"/>
    <property type="match status" value="1"/>
</dbReference>
<dbReference type="STRING" id="177199.A0A420YHX3"/>
<feature type="transmembrane region" description="Helical" evidence="11">
    <location>
        <begin position="132"/>
        <end position="149"/>
    </location>
</feature>
<organism evidence="12 13">
    <name type="scientific">Coniochaeta pulveracea</name>
    <dbReference type="NCBI Taxonomy" id="177199"/>
    <lineage>
        <taxon>Eukaryota</taxon>
        <taxon>Fungi</taxon>
        <taxon>Dikarya</taxon>
        <taxon>Ascomycota</taxon>
        <taxon>Pezizomycotina</taxon>
        <taxon>Sordariomycetes</taxon>
        <taxon>Sordariomycetidae</taxon>
        <taxon>Coniochaetales</taxon>
        <taxon>Coniochaetaceae</taxon>
        <taxon>Coniochaeta</taxon>
    </lineage>
</organism>
<comment type="caution">
    <text evidence="12">The sequence shown here is derived from an EMBL/GenBank/DDBJ whole genome shotgun (WGS) entry which is preliminary data.</text>
</comment>
<keyword evidence="6 11" id="KW-1133">Transmembrane helix</keyword>